<feature type="compositionally biased region" description="Low complexity" evidence="3">
    <location>
        <begin position="405"/>
        <end position="420"/>
    </location>
</feature>
<evidence type="ECO:0000313" key="5">
    <source>
        <dbReference type="Proteomes" id="UP000515204"/>
    </source>
</evidence>
<dbReference type="OrthoDB" id="10070446at2759"/>
<evidence type="ECO:0000256" key="1">
    <source>
        <dbReference type="ARBA" id="ARBA00022473"/>
    </source>
</evidence>
<feature type="compositionally biased region" description="Low complexity" evidence="3">
    <location>
        <begin position="381"/>
        <end position="392"/>
    </location>
</feature>
<keyword evidence="5" id="KW-1185">Reference proteome</keyword>
<protein>
    <submittedName>
        <fullName evidence="6">Protein numb isoform X2</fullName>
    </submittedName>
</protein>
<dbReference type="Pfam" id="PF00640">
    <property type="entry name" value="PID"/>
    <property type="match status" value="1"/>
</dbReference>
<dbReference type="PROSITE" id="PS01179">
    <property type="entry name" value="PID"/>
    <property type="match status" value="1"/>
</dbReference>
<feature type="domain" description="PID" evidence="4">
    <location>
        <begin position="75"/>
        <end position="202"/>
    </location>
</feature>
<dbReference type="Proteomes" id="UP000515204">
    <property type="component" value="Unplaced"/>
</dbReference>
<evidence type="ECO:0000256" key="3">
    <source>
        <dbReference type="SAM" id="MobiDB-lite"/>
    </source>
</evidence>
<dbReference type="CDD" id="cd01268">
    <property type="entry name" value="PTB_Numb"/>
    <property type="match status" value="1"/>
</dbReference>
<dbReference type="Pfam" id="PF06311">
    <property type="entry name" value="NumbF"/>
    <property type="match status" value="1"/>
</dbReference>
<keyword evidence="1" id="KW-0217">Developmental protein</keyword>
<dbReference type="PANTHER" id="PTHR47368">
    <property type="entry name" value="NUMB"/>
    <property type="match status" value="1"/>
</dbReference>
<dbReference type="SUPFAM" id="SSF50729">
    <property type="entry name" value="PH domain-like"/>
    <property type="match status" value="1"/>
</dbReference>
<organism evidence="5 6">
    <name type="scientific">Dinoponera quadriceps</name>
    <name type="common">South American ant</name>
    <dbReference type="NCBI Taxonomy" id="609295"/>
    <lineage>
        <taxon>Eukaryota</taxon>
        <taxon>Metazoa</taxon>
        <taxon>Ecdysozoa</taxon>
        <taxon>Arthropoda</taxon>
        <taxon>Hexapoda</taxon>
        <taxon>Insecta</taxon>
        <taxon>Pterygota</taxon>
        <taxon>Neoptera</taxon>
        <taxon>Endopterygota</taxon>
        <taxon>Hymenoptera</taxon>
        <taxon>Apocrita</taxon>
        <taxon>Aculeata</taxon>
        <taxon>Formicoidea</taxon>
        <taxon>Formicidae</taxon>
        <taxon>Ponerinae</taxon>
        <taxon>Ponerini</taxon>
        <taxon>Dinoponera</taxon>
    </lineage>
</organism>
<dbReference type="PANTHER" id="PTHR47368:SF2">
    <property type="entry name" value="PID DOMAIN-CONTAINING PROTEIN"/>
    <property type="match status" value="1"/>
</dbReference>
<feature type="region of interest" description="Disordered" evidence="3">
    <location>
        <begin position="1"/>
        <end position="65"/>
    </location>
</feature>
<keyword evidence="2" id="KW-0597">Phosphoprotein</keyword>
<dbReference type="InterPro" id="IPR010449">
    <property type="entry name" value="Numb_domain"/>
</dbReference>
<dbReference type="PIRSF" id="PIRSF017607">
    <property type="entry name" value="Numb/numb-like"/>
    <property type="match status" value="1"/>
</dbReference>
<gene>
    <name evidence="6" type="primary">LOC106742538</name>
</gene>
<dbReference type="GO" id="GO:0005737">
    <property type="term" value="C:cytoplasm"/>
    <property type="evidence" value="ECO:0007669"/>
    <property type="project" value="TreeGrafter"/>
</dbReference>
<feature type="region of interest" description="Disordered" evidence="3">
    <location>
        <begin position="486"/>
        <end position="507"/>
    </location>
</feature>
<dbReference type="RefSeq" id="XP_014471075.1">
    <property type="nucleotide sequence ID" value="XM_014615589.1"/>
</dbReference>
<evidence type="ECO:0000259" key="4">
    <source>
        <dbReference type="PROSITE" id="PS01179"/>
    </source>
</evidence>
<sequence>MGNHPSAHQPLERATSHAGNGLRLSKRERSPGRRMDRLRRSFRDSFRRRKDPHVPESSKPHQWQADESAVRSATCAFHVKYLGCVEVFESRGMQVCEEALKVLRNSRRRPVRAVLHVSGDGLRVVEDETKGLIVDQTIEKVSFCAPDRNHEKGFSYICRDGTTRRWMCHGFLALKESGERLSHAVGCAFAACLERKQRRDKECGVTMTFDSKTSTFTRSGSFRQPSLTERLQESRDRAVDVPPLKQVYNPFAIERPHATPSMLERQGSFRCFTQLNQASPFKRQLSLRVNDLPSNLERTRSHSLEPTDLSRMPSALSHIVPLKPPVSPIPEISPGGQDSVSAMCQQLSRGLSLLSSSDDFGPMPSHAAAASTIAKQLFTSTASSPPVTSSSSLDDMKLQNGPTMKNNNNNDKNDDLSNLNHVGPSWQDSASPVLASNHRLTPILKASNLSPILPRNAPTAVVMSTPAPASTVGAFGTPPSAASPAFSTASTSSLGNTSTPAVNRSPIPINSVMTPKTNSPSASVASVSPALSVPTDVAQVSLATGVPTAMVQPLSTAAGLPKPEQWLGSITGSVPSPVPQVPVSPRRAPPLHARAHSLGSAAMSQASRGGPSDPFDVEWAEIAARNLRQSSTTNPFIMPNATQAFQVQL</sequence>
<feature type="compositionally biased region" description="Basic and acidic residues" evidence="3">
    <location>
        <begin position="25"/>
        <end position="45"/>
    </location>
</feature>
<name>A0A6P3WYF5_DINQU</name>
<dbReference type="AlphaFoldDB" id="A0A6P3WYF5"/>
<proteinExistence type="predicted"/>
<accession>A0A6P3WYF5</accession>
<evidence type="ECO:0000313" key="6">
    <source>
        <dbReference type="RefSeq" id="XP_014471075.1"/>
    </source>
</evidence>
<dbReference type="CTD" id="8650"/>
<dbReference type="SMART" id="SM00462">
    <property type="entry name" value="PTB"/>
    <property type="match status" value="1"/>
</dbReference>
<dbReference type="InterPro" id="IPR006020">
    <property type="entry name" value="PTB/PI_dom"/>
</dbReference>
<dbReference type="InterPro" id="IPR016698">
    <property type="entry name" value="Numb/numb-like"/>
</dbReference>
<dbReference type="FunFam" id="2.30.29.30:FF:000031">
    <property type="entry name" value="protein numb isoform X1"/>
    <property type="match status" value="1"/>
</dbReference>
<dbReference type="GeneID" id="106742538"/>
<dbReference type="Gene3D" id="2.30.29.30">
    <property type="entry name" value="Pleckstrin-homology domain (PH domain)/Phosphotyrosine-binding domain (PTB)"/>
    <property type="match status" value="1"/>
</dbReference>
<evidence type="ECO:0000256" key="2">
    <source>
        <dbReference type="ARBA" id="ARBA00022553"/>
    </source>
</evidence>
<reference evidence="6" key="1">
    <citation type="submission" date="2025-08" db="UniProtKB">
        <authorList>
            <consortium name="RefSeq"/>
        </authorList>
    </citation>
    <scope>IDENTIFICATION</scope>
</reference>
<feature type="region of interest" description="Disordered" evidence="3">
    <location>
        <begin position="381"/>
        <end position="422"/>
    </location>
</feature>
<dbReference type="InterPro" id="IPR011993">
    <property type="entry name" value="PH-like_dom_sf"/>
</dbReference>